<sequence length="405" mass="42275">MTGATRGLRHRPAGTGARARLEPNPLVAGAVRVGAGIAVAGCAVAIGNLATMRRLRPGPPVDETVAVCVPAREEAERLPRLIADLRAQTGVPGLRVLILDDGSADGTETAARHAAGDDPRVTVLRCDDEPEPGWTGKAAACARLAEAAAAAGATVLVFVDADVRLEPAAIAAAVTELRARRVALVSPWPRQLAHSPAEHLVQPLLCWSWATTLPVALADRGRRPSMVVACGQFLVFDAAAYRAIGGHAAVAGSVTEDLDIARALRRHGSRTAVVASGPMARTRMYRDAAELEAGYTRWLWSAYGGSVAGGLAVGAVAALAYWVPPLAAVAGRGQVRRAGLLGYAAAVAGRVVARCLDTGSAPRREDVAAALAHPLSVTAYLYLWARSHRARRHHALMWKGRALAS</sequence>
<protein>
    <submittedName>
        <fullName evidence="2">Glycosyltransferase</fullName>
    </submittedName>
</protein>
<evidence type="ECO:0000313" key="3">
    <source>
        <dbReference type="Proteomes" id="UP000308349"/>
    </source>
</evidence>
<dbReference type="OrthoDB" id="9806525at2"/>
<proteinExistence type="predicted"/>
<keyword evidence="1" id="KW-0472">Membrane</keyword>
<dbReference type="InterPro" id="IPR029044">
    <property type="entry name" value="Nucleotide-diphossugar_trans"/>
</dbReference>
<dbReference type="EMBL" id="VBUU01000033">
    <property type="protein sequence ID" value="TLF99572.1"/>
    <property type="molecule type" value="Genomic_DNA"/>
</dbReference>
<dbReference type="Proteomes" id="UP000308349">
    <property type="component" value="Unassembled WGS sequence"/>
</dbReference>
<evidence type="ECO:0000313" key="2">
    <source>
        <dbReference type="EMBL" id="TLF99572.1"/>
    </source>
</evidence>
<keyword evidence="2" id="KW-0808">Transferase</keyword>
<dbReference type="AlphaFoldDB" id="A0A5R8P7I8"/>
<evidence type="ECO:0000256" key="1">
    <source>
        <dbReference type="SAM" id="Phobius"/>
    </source>
</evidence>
<gene>
    <name evidence="2" type="ORF">FEK35_25005</name>
</gene>
<feature type="transmembrane region" description="Helical" evidence="1">
    <location>
        <begin position="30"/>
        <end position="50"/>
    </location>
</feature>
<keyword evidence="1" id="KW-1133">Transmembrane helix</keyword>
<dbReference type="SUPFAM" id="SSF53448">
    <property type="entry name" value="Nucleotide-diphospho-sugar transferases"/>
    <property type="match status" value="1"/>
</dbReference>
<organism evidence="2 3">
    <name type="scientific">Nocardia cyriacigeorgica</name>
    <dbReference type="NCBI Taxonomy" id="135487"/>
    <lineage>
        <taxon>Bacteria</taxon>
        <taxon>Bacillati</taxon>
        <taxon>Actinomycetota</taxon>
        <taxon>Actinomycetes</taxon>
        <taxon>Mycobacteriales</taxon>
        <taxon>Nocardiaceae</taxon>
        <taxon>Nocardia</taxon>
    </lineage>
</organism>
<dbReference type="Gene3D" id="3.90.550.10">
    <property type="entry name" value="Spore Coat Polysaccharide Biosynthesis Protein SpsA, Chain A"/>
    <property type="match status" value="1"/>
</dbReference>
<dbReference type="GO" id="GO:0016740">
    <property type="term" value="F:transferase activity"/>
    <property type="evidence" value="ECO:0007669"/>
    <property type="project" value="UniProtKB-KW"/>
</dbReference>
<keyword evidence="1" id="KW-0812">Transmembrane</keyword>
<accession>A0A5R8P7I8</accession>
<reference evidence="2 3" key="1">
    <citation type="submission" date="2019-05" db="EMBL/GenBank/DDBJ databases">
        <title>Genomes sequences of two Nocardia cyriacigeorgica environmental isolates, type strains Nocardia asteroides ATCC 19247 and Nocardia cyriacigeorgica DSM 44484.</title>
        <authorList>
            <person name="Vautrin F."/>
            <person name="Bergeron E."/>
            <person name="Dubost A."/>
            <person name="Abrouk D."/>
            <person name="Rodriguez Nava V."/>
            <person name="Pujic P."/>
        </authorList>
    </citation>
    <scope>NUCLEOTIDE SEQUENCE [LARGE SCALE GENOMIC DNA]</scope>
    <source>
        <strain evidence="2 3">EML 1456</strain>
    </source>
</reference>
<feature type="transmembrane region" description="Helical" evidence="1">
    <location>
        <begin position="367"/>
        <end position="385"/>
    </location>
</feature>
<dbReference type="PANTHER" id="PTHR43646:SF3">
    <property type="entry name" value="SLR1566 PROTEIN"/>
    <property type="match status" value="1"/>
</dbReference>
<dbReference type="Pfam" id="PF13641">
    <property type="entry name" value="Glyco_tranf_2_3"/>
    <property type="match status" value="1"/>
</dbReference>
<name>A0A5R8P7I8_9NOCA</name>
<feature type="transmembrane region" description="Helical" evidence="1">
    <location>
        <begin position="300"/>
        <end position="323"/>
    </location>
</feature>
<comment type="caution">
    <text evidence="2">The sequence shown here is derived from an EMBL/GenBank/DDBJ whole genome shotgun (WGS) entry which is preliminary data.</text>
</comment>
<dbReference type="RefSeq" id="WP_138458289.1">
    <property type="nucleotide sequence ID" value="NZ_VBUU01000033.1"/>
</dbReference>
<dbReference type="PANTHER" id="PTHR43646">
    <property type="entry name" value="GLYCOSYLTRANSFERASE"/>
    <property type="match status" value="1"/>
</dbReference>